<evidence type="ECO:0000313" key="2">
    <source>
        <dbReference type="Proteomes" id="UP000499080"/>
    </source>
</evidence>
<organism evidence="1 2">
    <name type="scientific">Araneus ventricosus</name>
    <name type="common">Orbweaver spider</name>
    <name type="synonym">Epeira ventricosa</name>
    <dbReference type="NCBI Taxonomy" id="182803"/>
    <lineage>
        <taxon>Eukaryota</taxon>
        <taxon>Metazoa</taxon>
        <taxon>Ecdysozoa</taxon>
        <taxon>Arthropoda</taxon>
        <taxon>Chelicerata</taxon>
        <taxon>Arachnida</taxon>
        <taxon>Araneae</taxon>
        <taxon>Araneomorphae</taxon>
        <taxon>Entelegynae</taxon>
        <taxon>Araneoidea</taxon>
        <taxon>Araneidae</taxon>
        <taxon>Araneus</taxon>
    </lineage>
</organism>
<keyword evidence="2" id="KW-1185">Reference proteome</keyword>
<reference evidence="1 2" key="1">
    <citation type="journal article" date="2019" name="Sci. Rep.">
        <title>Orb-weaving spider Araneus ventricosus genome elucidates the spidroin gene catalogue.</title>
        <authorList>
            <person name="Kono N."/>
            <person name="Nakamura H."/>
            <person name="Ohtoshi R."/>
            <person name="Moran D.A.P."/>
            <person name="Shinohara A."/>
            <person name="Yoshida Y."/>
            <person name="Fujiwara M."/>
            <person name="Mori M."/>
            <person name="Tomita M."/>
            <person name="Arakawa K."/>
        </authorList>
    </citation>
    <scope>NUCLEOTIDE SEQUENCE [LARGE SCALE GENOMIC DNA]</scope>
</reference>
<dbReference type="Proteomes" id="UP000499080">
    <property type="component" value="Unassembled WGS sequence"/>
</dbReference>
<accession>A0A4Y2JWF9</accession>
<dbReference type="EMBL" id="BGPR01003943">
    <property type="protein sequence ID" value="GBM94167.1"/>
    <property type="molecule type" value="Genomic_DNA"/>
</dbReference>
<sequence>MLRTLELAFSPGVEYAGYVLRVCVLKKKSLAKARSWPHLGANVPDYSPTPVVVLSESSQEATPGWLAINVNVKNSDPSYSKFETSVGVLPSTFFWSFGPVGQLSRVQMSSAKRCLCSACVLW</sequence>
<protein>
    <submittedName>
        <fullName evidence="1">Uncharacterized protein</fullName>
    </submittedName>
</protein>
<name>A0A4Y2JWF9_ARAVE</name>
<proteinExistence type="predicted"/>
<gene>
    <name evidence="1" type="ORF">AVEN_165791_1</name>
</gene>
<comment type="caution">
    <text evidence="1">The sequence shown here is derived from an EMBL/GenBank/DDBJ whole genome shotgun (WGS) entry which is preliminary data.</text>
</comment>
<evidence type="ECO:0000313" key="1">
    <source>
        <dbReference type="EMBL" id="GBM94167.1"/>
    </source>
</evidence>
<dbReference type="AlphaFoldDB" id="A0A4Y2JWF9"/>